<dbReference type="eggNOG" id="COG0042">
    <property type="taxonomic scope" value="Bacteria"/>
</dbReference>
<feature type="binding site" evidence="14">
    <location>
        <begin position="225"/>
        <end position="226"/>
    </location>
    <ligand>
        <name>FMN</name>
        <dbReference type="ChEBI" id="CHEBI:58210"/>
    </ligand>
</feature>
<dbReference type="AlphaFoldDB" id="W6RY94"/>
<dbReference type="PIRSF" id="PIRSF006621">
    <property type="entry name" value="Dus"/>
    <property type="match status" value="1"/>
</dbReference>
<dbReference type="Gene3D" id="1.10.1200.80">
    <property type="entry name" value="Putative flavin oxidoreducatase, domain 2"/>
    <property type="match status" value="1"/>
</dbReference>
<comment type="similarity">
    <text evidence="12">Belongs to the dus family.</text>
</comment>
<comment type="function">
    <text evidence="2 12">Catalyzes the synthesis of 5,6-dihydrouridine (D), a modified base found in the D-loop of most tRNAs, via the reduction of the C5-C6 double bond in target uridines.</text>
</comment>
<feature type="domain" description="DUS-like FMN-binding" evidence="15">
    <location>
        <begin position="14"/>
        <end position="315"/>
    </location>
</feature>
<dbReference type="InterPro" id="IPR001269">
    <property type="entry name" value="DUS_fam"/>
</dbReference>
<dbReference type="RefSeq" id="WP_044039430.1">
    <property type="nucleotide sequence ID" value="NZ_HG917868.1"/>
</dbReference>
<evidence type="ECO:0000256" key="12">
    <source>
        <dbReference type="PIRNR" id="PIRNR006621"/>
    </source>
</evidence>
<protein>
    <recommendedName>
        <fullName evidence="12">tRNA-dihydrouridine synthase</fullName>
        <ecNumber evidence="12">1.3.1.-</ecNumber>
    </recommendedName>
</protein>
<proteinExistence type="inferred from homology"/>
<keyword evidence="7" id="KW-0521">NADP</keyword>
<organism evidence="16 17">
    <name type="scientific">Clostridium bornimense</name>
    <dbReference type="NCBI Taxonomy" id="1216932"/>
    <lineage>
        <taxon>Bacteria</taxon>
        <taxon>Bacillati</taxon>
        <taxon>Bacillota</taxon>
        <taxon>Clostridia</taxon>
        <taxon>Eubacteriales</taxon>
        <taxon>Clostridiaceae</taxon>
        <taxon>Clostridium</taxon>
    </lineage>
</organism>
<keyword evidence="17" id="KW-1185">Reference proteome</keyword>
<dbReference type="PROSITE" id="PS01136">
    <property type="entry name" value="UPF0034"/>
    <property type="match status" value="1"/>
</dbReference>
<feature type="binding site" evidence="14">
    <location>
        <position position="70"/>
    </location>
    <ligand>
        <name>FMN</name>
        <dbReference type="ChEBI" id="CHEBI:58210"/>
    </ligand>
</feature>
<accession>W6RY94</accession>
<keyword evidence="14" id="KW-0547">Nucleotide-binding</keyword>
<dbReference type="PANTHER" id="PTHR45846:SF1">
    <property type="entry name" value="TRNA-DIHYDROURIDINE(47) SYNTHASE [NAD(P)(+)]-LIKE"/>
    <property type="match status" value="1"/>
</dbReference>
<dbReference type="InterPro" id="IPR035587">
    <property type="entry name" value="DUS-like_FMN-bd"/>
</dbReference>
<dbReference type="GO" id="GO:0050660">
    <property type="term" value="F:flavin adenine dinucleotide binding"/>
    <property type="evidence" value="ECO:0007669"/>
    <property type="project" value="InterPro"/>
</dbReference>
<dbReference type="PANTHER" id="PTHR45846">
    <property type="entry name" value="TRNA-DIHYDROURIDINE(47) SYNTHASE [NAD(P)(+)]-LIKE"/>
    <property type="match status" value="1"/>
</dbReference>
<dbReference type="PATRIC" id="fig|1216932.3.peg.2480"/>
<evidence type="ECO:0000256" key="2">
    <source>
        <dbReference type="ARBA" id="ARBA00002790"/>
    </source>
</evidence>
<evidence type="ECO:0000256" key="5">
    <source>
        <dbReference type="ARBA" id="ARBA00022643"/>
    </source>
</evidence>
<dbReference type="HOGENOM" id="CLU_013299_0_3_9"/>
<evidence type="ECO:0000256" key="8">
    <source>
        <dbReference type="ARBA" id="ARBA00022884"/>
    </source>
</evidence>
<evidence type="ECO:0000256" key="14">
    <source>
        <dbReference type="PIRSR" id="PIRSR006621-2"/>
    </source>
</evidence>
<comment type="cofactor">
    <cofactor evidence="1 12 14">
        <name>FMN</name>
        <dbReference type="ChEBI" id="CHEBI:58210"/>
    </cofactor>
</comment>
<evidence type="ECO:0000256" key="7">
    <source>
        <dbReference type="ARBA" id="ARBA00022857"/>
    </source>
</evidence>
<dbReference type="OrthoDB" id="9764501at2"/>
<dbReference type="STRING" id="1216932.CM240_2507"/>
<dbReference type="Pfam" id="PF01207">
    <property type="entry name" value="Dus"/>
    <property type="match status" value="1"/>
</dbReference>
<dbReference type="InterPro" id="IPR018517">
    <property type="entry name" value="tRNA_hU_synthase_CS"/>
</dbReference>
<keyword evidence="9 12" id="KW-0560">Oxidoreductase</keyword>
<evidence type="ECO:0000256" key="11">
    <source>
        <dbReference type="ARBA" id="ARBA00048802"/>
    </source>
</evidence>
<comment type="catalytic activity">
    <reaction evidence="11">
        <text>a 5,6-dihydrouridine in tRNA + NAD(+) = a uridine in tRNA + NADH + H(+)</text>
        <dbReference type="Rhea" id="RHEA:54452"/>
        <dbReference type="Rhea" id="RHEA-COMP:13339"/>
        <dbReference type="Rhea" id="RHEA-COMP:13887"/>
        <dbReference type="ChEBI" id="CHEBI:15378"/>
        <dbReference type="ChEBI" id="CHEBI:57540"/>
        <dbReference type="ChEBI" id="CHEBI:57945"/>
        <dbReference type="ChEBI" id="CHEBI:65315"/>
        <dbReference type="ChEBI" id="CHEBI:74443"/>
    </reaction>
</comment>
<evidence type="ECO:0000259" key="15">
    <source>
        <dbReference type="Pfam" id="PF01207"/>
    </source>
</evidence>
<reference evidence="16 17" key="1">
    <citation type="submission" date="2013-11" db="EMBL/GenBank/DDBJ databases">
        <title>Complete genome sequence of Clostridum sp. M2/40.</title>
        <authorList>
            <person name="Wibberg D."/>
            <person name="Puehler A."/>
            <person name="Schlueter A."/>
        </authorList>
    </citation>
    <scope>NUCLEOTIDE SEQUENCE [LARGE SCALE GENOMIC DNA]</scope>
    <source>
        <strain evidence="17">M2/40</strain>
    </source>
</reference>
<keyword evidence="4 12" id="KW-0285">Flavoprotein</keyword>
<evidence type="ECO:0000256" key="10">
    <source>
        <dbReference type="ARBA" id="ARBA00048205"/>
    </source>
</evidence>
<dbReference type="Gene3D" id="3.20.20.70">
    <property type="entry name" value="Aldolase class I"/>
    <property type="match status" value="1"/>
</dbReference>
<dbReference type="KEGG" id="clt:CM240_2507"/>
<sequence length="321" mass="35776">MKIGNLTFENKVFLAPMAGVTDSAFRRICVEQGCGMVTTELISAKGLYYGSENTEALLKLTNEEKPAAVQIFGRDSYIMAKAAERFDSDDRFFAIDINMGCPAPKVVKNGEGSALLKEPELAAEIVREVSKATSKPVTVKYRIGFDSNSINAVEFGKVLEEAGAKCITIHGRTREQMYSGTANWNIIKQVKEAVDIPVVGNGDVNSFDSALRLFQETNCDAIMIGRGAQGNPFIFREVGDYLNGREVRRPTNEEKIDTVIKHLKLEIEDFGEYKAVREMRKHIAWYLKGLKNSIDIKNQINVLTSADEVIKVLMEYKKSII</sequence>
<feature type="active site" description="Proton donor" evidence="13">
    <location>
        <position position="101"/>
    </location>
</feature>
<evidence type="ECO:0000256" key="9">
    <source>
        <dbReference type="ARBA" id="ARBA00023002"/>
    </source>
</evidence>
<dbReference type="Proteomes" id="UP000019426">
    <property type="component" value="Chromosome M2/40_rep1"/>
</dbReference>
<evidence type="ECO:0000256" key="6">
    <source>
        <dbReference type="ARBA" id="ARBA00022694"/>
    </source>
</evidence>
<feature type="binding site" evidence="14">
    <location>
        <begin position="16"/>
        <end position="18"/>
    </location>
    <ligand>
        <name>FMN</name>
        <dbReference type="ChEBI" id="CHEBI:58210"/>
    </ligand>
</feature>
<keyword evidence="5 12" id="KW-0288">FMN</keyword>
<dbReference type="InterPro" id="IPR004652">
    <property type="entry name" value="DusB-like"/>
</dbReference>
<dbReference type="GO" id="GO:0000049">
    <property type="term" value="F:tRNA binding"/>
    <property type="evidence" value="ECO:0007669"/>
    <property type="project" value="UniProtKB-KW"/>
</dbReference>
<keyword evidence="6 12" id="KW-0819">tRNA processing</keyword>
<dbReference type="GO" id="GO:0017150">
    <property type="term" value="F:tRNA dihydrouridine synthase activity"/>
    <property type="evidence" value="ECO:0007669"/>
    <property type="project" value="InterPro"/>
</dbReference>
<evidence type="ECO:0000313" key="17">
    <source>
        <dbReference type="Proteomes" id="UP000019426"/>
    </source>
</evidence>
<dbReference type="InterPro" id="IPR013785">
    <property type="entry name" value="Aldolase_TIM"/>
</dbReference>
<keyword evidence="3" id="KW-0820">tRNA-binding</keyword>
<feature type="binding site" evidence="14">
    <location>
        <position position="140"/>
    </location>
    <ligand>
        <name>FMN</name>
        <dbReference type="ChEBI" id="CHEBI:58210"/>
    </ligand>
</feature>
<evidence type="ECO:0000256" key="3">
    <source>
        <dbReference type="ARBA" id="ARBA00022555"/>
    </source>
</evidence>
<comment type="catalytic activity">
    <reaction evidence="10">
        <text>a 5,6-dihydrouridine in tRNA + NADP(+) = a uridine in tRNA + NADPH + H(+)</text>
        <dbReference type="Rhea" id="RHEA:23624"/>
        <dbReference type="Rhea" id="RHEA-COMP:13339"/>
        <dbReference type="Rhea" id="RHEA-COMP:13887"/>
        <dbReference type="ChEBI" id="CHEBI:15378"/>
        <dbReference type="ChEBI" id="CHEBI:57783"/>
        <dbReference type="ChEBI" id="CHEBI:58349"/>
        <dbReference type="ChEBI" id="CHEBI:65315"/>
        <dbReference type="ChEBI" id="CHEBI:74443"/>
    </reaction>
</comment>
<dbReference type="NCBIfam" id="TIGR00737">
    <property type="entry name" value="nifR3_yhdG"/>
    <property type="match status" value="1"/>
</dbReference>
<evidence type="ECO:0000256" key="4">
    <source>
        <dbReference type="ARBA" id="ARBA00022630"/>
    </source>
</evidence>
<evidence type="ECO:0000256" key="1">
    <source>
        <dbReference type="ARBA" id="ARBA00001917"/>
    </source>
</evidence>
<dbReference type="EMBL" id="HG917868">
    <property type="protein sequence ID" value="CDM69636.1"/>
    <property type="molecule type" value="Genomic_DNA"/>
</dbReference>
<gene>
    <name evidence="16" type="primary">dus1</name>
    <name evidence="16" type="ORF">CM240_2507</name>
</gene>
<dbReference type="CDD" id="cd02801">
    <property type="entry name" value="DUS_like_FMN"/>
    <property type="match status" value="1"/>
</dbReference>
<dbReference type="SUPFAM" id="SSF51395">
    <property type="entry name" value="FMN-linked oxidoreductases"/>
    <property type="match status" value="1"/>
</dbReference>
<evidence type="ECO:0000256" key="13">
    <source>
        <dbReference type="PIRSR" id="PIRSR006621-1"/>
    </source>
</evidence>
<feature type="binding site" evidence="14">
    <location>
        <position position="170"/>
    </location>
    <ligand>
        <name>FMN</name>
        <dbReference type="ChEBI" id="CHEBI:58210"/>
    </ligand>
</feature>
<dbReference type="EC" id="1.3.1.-" evidence="12"/>
<evidence type="ECO:0000313" key="16">
    <source>
        <dbReference type="EMBL" id="CDM69636.1"/>
    </source>
</evidence>
<keyword evidence="8" id="KW-0694">RNA-binding</keyword>
<dbReference type="InterPro" id="IPR024036">
    <property type="entry name" value="tRNA-dHydroUridine_Synthase_C"/>
</dbReference>
<name>W6RY94_9CLOT</name>